<dbReference type="CDD" id="cd00167">
    <property type="entry name" value="SANT"/>
    <property type="match status" value="1"/>
</dbReference>
<dbReference type="PROSITE" id="PS50090">
    <property type="entry name" value="MYB_LIKE"/>
    <property type="match status" value="1"/>
</dbReference>
<dbReference type="PROSITE" id="PS51294">
    <property type="entry name" value="HTH_MYB"/>
    <property type="match status" value="1"/>
</dbReference>
<dbReference type="InterPro" id="IPR001005">
    <property type="entry name" value="SANT/Myb"/>
</dbReference>
<accession>S8DT12</accession>
<dbReference type="Gene3D" id="1.10.10.60">
    <property type="entry name" value="Homeodomain-like"/>
    <property type="match status" value="1"/>
</dbReference>
<evidence type="ECO:0000259" key="4">
    <source>
        <dbReference type="PROSITE" id="PS50090"/>
    </source>
</evidence>
<evidence type="ECO:0000259" key="5">
    <source>
        <dbReference type="PROSITE" id="PS51294"/>
    </source>
</evidence>
<sequence length="51" mass="5550">MGRTPCCDKIGLKKGKWTAEEDEKLVNYIKANGDGSWRSLPKNAGAERVAG</sequence>
<feature type="domain" description="HTH myb-type" evidence="5">
    <location>
        <begin position="9"/>
        <end position="51"/>
    </location>
</feature>
<dbReference type="Pfam" id="PF00249">
    <property type="entry name" value="Myb_DNA-binding"/>
    <property type="match status" value="1"/>
</dbReference>
<dbReference type="PANTHER" id="PTHR47999:SF91">
    <property type="entry name" value="TRANSCRIPTION FACTOR MYB111"/>
    <property type="match status" value="1"/>
</dbReference>
<dbReference type="GO" id="GO:0005634">
    <property type="term" value="C:nucleus"/>
    <property type="evidence" value="ECO:0007669"/>
    <property type="project" value="UniProtKB-SubCell"/>
</dbReference>
<gene>
    <name evidence="6" type="ORF">M569_11851</name>
</gene>
<keyword evidence="3" id="KW-0539">Nucleus</keyword>
<dbReference type="PANTHER" id="PTHR47999">
    <property type="entry name" value="TRANSCRIPTION FACTOR MYB8-RELATED-RELATED"/>
    <property type="match status" value="1"/>
</dbReference>
<dbReference type="EMBL" id="AUSU01005801">
    <property type="protein sequence ID" value="EPS62937.1"/>
    <property type="molecule type" value="Genomic_DNA"/>
</dbReference>
<dbReference type="GO" id="GO:0003677">
    <property type="term" value="F:DNA binding"/>
    <property type="evidence" value="ECO:0007669"/>
    <property type="project" value="UniProtKB-KW"/>
</dbReference>
<evidence type="ECO:0000256" key="1">
    <source>
        <dbReference type="ARBA" id="ARBA00004123"/>
    </source>
</evidence>
<proteinExistence type="predicted"/>
<dbReference type="SUPFAM" id="SSF46689">
    <property type="entry name" value="Homeodomain-like"/>
    <property type="match status" value="1"/>
</dbReference>
<evidence type="ECO:0000256" key="3">
    <source>
        <dbReference type="ARBA" id="ARBA00023242"/>
    </source>
</evidence>
<evidence type="ECO:0000256" key="2">
    <source>
        <dbReference type="ARBA" id="ARBA00023125"/>
    </source>
</evidence>
<dbReference type="InterPro" id="IPR015495">
    <property type="entry name" value="Myb_TF_plants"/>
</dbReference>
<comment type="subcellular location">
    <subcellularLocation>
        <location evidence="1">Nucleus</location>
    </subcellularLocation>
</comment>
<keyword evidence="2" id="KW-0238">DNA-binding</keyword>
<protein>
    <submittedName>
        <fullName evidence="6">Uncharacterized protein</fullName>
    </submittedName>
</protein>
<keyword evidence="7" id="KW-1185">Reference proteome</keyword>
<name>S8DT12_9LAMI</name>
<comment type="caution">
    <text evidence="6">The sequence shown here is derived from an EMBL/GenBank/DDBJ whole genome shotgun (WGS) entry which is preliminary data.</text>
</comment>
<reference evidence="6 7" key="1">
    <citation type="journal article" date="2013" name="BMC Genomics">
        <title>The miniature genome of a carnivorous plant Genlisea aurea contains a low number of genes and short non-coding sequences.</title>
        <authorList>
            <person name="Leushkin E.V."/>
            <person name="Sutormin R.A."/>
            <person name="Nabieva E.R."/>
            <person name="Penin A.A."/>
            <person name="Kondrashov A.S."/>
            <person name="Logacheva M.D."/>
        </authorList>
    </citation>
    <scope>NUCLEOTIDE SEQUENCE [LARGE SCALE GENOMIC DNA]</scope>
</reference>
<dbReference type="InterPro" id="IPR009057">
    <property type="entry name" value="Homeodomain-like_sf"/>
</dbReference>
<organism evidence="6 7">
    <name type="scientific">Genlisea aurea</name>
    <dbReference type="NCBI Taxonomy" id="192259"/>
    <lineage>
        <taxon>Eukaryota</taxon>
        <taxon>Viridiplantae</taxon>
        <taxon>Streptophyta</taxon>
        <taxon>Embryophyta</taxon>
        <taxon>Tracheophyta</taxon>
        <taxon>Spermatophyta</taxon>
        <taxon>Magnoliopsida</taxon>
        <taxon>eudicotyledons</taxon>
        <taxon>Gunneridae</taxon>
        <taxon>Pentapetalae</taxon>
        <taxon>asterids</taxon>
        <taxon>lamiids</taxon>
        <taxon>Lamiales</taxon>
        <taxon>Lentibulariaceae</taxon>
        <taxon>Genlisea</taxon>
    </lineage>
</organism>
<dbReference type="OrthoDB" id="2143914at2759"/>
<evidence type="ECO:0000313" key="6">
    <source>
        <dbReference type="EMBL" id="EPS62937.1"/>
    </source>
</evidence>
<dbReference type="AlphaFoldDB" id="S8DT12"/>
<dbReference type="InterPro" id="IPR017930">
    <property type="entry name" value="Myb_dom"/>
</dbReference>
<dbReference type="Proteomes" id="UP000015453">
    <property type="component" value="Unassembled WGS sequence"/>
</dbReference>
<evidence type="ECO:0000313" key="7">
    <source>
        <dbReference type="Proteomes" id="UP000015453"/>
    </source>
</evidence>
<feature type="domain" description="Myb-like" evidence="4">
    <location>
        <begin position="9"/>
        <end position="51"/>
    </location>
</feature>